<dbReference type="GO" id="GO:0005773">
    <property type="term" value="C:vacuole"/>
    <property type="evidence" value="ECO:0007669"/>
    <property type="project" value="GOC"/>
</dbReference>
<dbReference type="OrthoDB" id="5563539at2759"/>
<dbReference type="GO" id="GO:0042149">
    <property type="term" value="P:cellular response to glucose starvation"/>
    <property type="evidence" value="ECO:0007669"/>
    <property type="project" value="TreeGrafter"/>
</dbReference>
<feature type="region of interest" description="Disordered" evidence="1">
    <location>
        <begin position="96"/>
        <end position="121"/>
    </location>
</feature>
<proteinExistence type="predicted"/>
<evidence type="ECO:0000313" key="3">
    <source>
        <dbReference type="Proteomes" id="UP000246702"/>
    </source>
</evidence>
<keyword evidence="3" id="KW-1185">Reference proteome</keyword>
<feature type="compositionally biased region" description="Polar residues" evidence="1">
    <location>
        <begin position="96"/>
        <end position="111"/>
    </location>
</feature>
<dbReference type="PANTHER" id="PTHR28051">
    <property type="entry name" value="PROTEIN MTL1-RELATED"/>
    <property type="match status" value="1"/>
</dbReference>
<dbReference type="GO" id="GO:0007039">
    <property type="term" value="P:protein catabolic process in the vacuole"/>
    <property type="evidence" value="ECO:0007669"/>
    <property type="project" value="TreeGrafter"/>
</dbReference>
<gene>
    <name evidence="2" type="ORF">BO94DRAFT_512011</name>
</gene>
<comment type="caution">
    <text evidence="2">The sequence shown here is derived from an EMBL/GenBank/DDBJ whole genome shotgun (WGS) entry which is preliminary data.</text>
</comment>
<dbReference type="Proteomes" id="UP000246702">
    <property type="component" value="Unassembled WGS sequence"/>
</dbReference>
<evidence type="ECO:0000256" key="1">
    <source>
        <dbReference type="SAM" id="MobiDB-lite"/>
    </source>
</evidence>
<organism evidence="2 3">
    <name type="scientific">Aspergillus sclerotioniger CBS 115572</name>
    <dbReference type="NCBI Taxonomy" id="1450535"/>
    <lineage>
        <taxon>Eukaryota</taxon>
        <taxon>Fungi</taxon>
        <taxon>Dikarya</taxon>
        <taxon>Ascomycota</taxon>
        <taxon>Pezizomycotina</taxon>
        <taxon>Eurotiomycetes</taxon>
        <taxon>Eurotiomycetidae</taxon>
        <taxon>Eurotiales</taxon>
        <taxon>Aspergillaceae</taxon>
        <taxon>Aspergillus</taxon>
        <taxon>Aspergillus subgen. Circumdati</taxon>
    </lineage>
</organism>
<dbReference type="InterPro" id="IPR052292">
    <property type="entry name" value="Glucose_repression_reg"/>
</dbReference>
<dbReference type="EMBL" id="MSFK01000007">
    <property type="protein sequence ID" value="PWY93074.1"/>
    <property type="molecule type" value="Genomic_DNA"/>
</dbReference>
<dbReference type="PANTHER" id="PTHR28051:SF1">
    <property type="entry name" value="PROTEIN MTL1-RELATED"/>
    <property type="match status" value="1"/>
</dbReference>
<evidence type="ECO:0000313" key="2">
    <source>
        <dbReference type="EMBL" id="PWY93074.1"/>
    </source>
</evidence>
<name>A0A317X369_9EURO</name>
<reference evidence="2 3" key="1">
    <citation type="submission" date="2016-12" db="EMBL/GenBank/DDBJ databases">
        <title>The genomes of Aspergillus section Nigri reveals drivers in fungal speciation.</title>
        <authorList>
            <consortium name="DOE Joint Genome Institute"/>
            <person name="Vesth T.C."/>
            <person name="Nybo J."/>
            <person name="Theobald S."/>
            <person name="Brandl J."/>
            <person name="Frisvad J.C."/>
            <person name="Nielsen K.F."/>
            <person name="Lyhne E.K."/>
            <person name="Kogle M.E."/>
            <person name="Kuo A."/>
            <person name="Riley R."/>
            <person name="Clum A."/>
            <person name="Nolan M."/>
            <person name="Lipzen A."/>
            <person name="Salamov A."/>
            <person name="Henrissat B."/>
            <person name="Wiebenga A."/>
            <person name="De Vries R.P."/>
            <person name="Grigoriev I.V."/>
            <person name="Mortensen U.H."/>
            <person name="Andersen M.R."/>
            <person name="Baker S.E."/>
        </authorList>
    </citation>
    <scope>NUCLEOTIDE SEQUENCE [LARGE SCALE GENOMIC DNA]</scope>
    <source>
        <strain evidence="2 3">CBS 115572</strain>
    </source>
</reference>
<accession>A0A317X369</accession>
<dbReference type="STRING" id="1450535.A0A317X369"/>
<protein>
    <recommendedName>
        <fullName evidence="4">Nitrogen regulatory protein areA GATA-like domain-containing protein</fullName>
    </recommendedName>
</protein>
<dbReference type="RefSeq" id="XP_025469835.1">
    <property type="nucleotide sequence ID" value="XM_025609791.1"/>
</dbReference>
<dbReference type="GeneID" id="37111934"/>
<dbReference type="AlphaFoldDB" id="A0A317X369"/>
<sequence>MIRPQSAVRDDIVIEEDAKVNVDYLAHAWTYEDMWATRKHVRKIDQRSLVRCRFENALWRAWLSSSRSVRTPAASSLGKDKDSDITWFYGPLKSSSNNTTPCGSPSTQSPRKPSLKRKPSTWEMQDFPTIPDAFTKHQSLLGRVWNITIQSVPSILLNSPQPWNKKRKCRVHFEEQVQQCQFARDERWIRSYSPYLLEHTAVRMDAMHTQQTIEPLPSTYLTGFEAFESTDSAHCHAIFNFLEELEYVLSVLVLCPTVGPRFPS</sequence>
<evidence type="ECO:0008006" key="4">
    <source>
        <dbReference type="Google" id="ProtNLM"/>
    </source>
</evidence>